<dbReference type="InterPro" id="IPR046111">
    <property type="entry name" value="DUF6048"/>
</dbReference>
<reference evidence="5" key="2">
    <citation type="submission" date="2020-07" db="EMBL/GenBank/DDBJ databases">
        <title>Flavobacterium sp. xlx-214.</title>
        <authorList>
            <person name="Yang C."/>
        </authorList>
    </citation>
    <scope>NUCLEOTIDE SEQUENCE [LARGE SCALE GENOMIC DNA]</scope>
    <source>
        <strain evidence="5">CX-624</strain>
    </source>
</reference>
<evidence type="ECO:0000313" key="2">
    <source>
        <dbReference type="EMBL" id="MBA5247895.1"/>
    </source>
</evidence>
<evidence type="ECO:0000313" key="4">
    <source>
        <dbReference type="Proteomes" id="UP000515349"/>
    </source>
</evidence>
<feature type="signal peptide" evidence="1">
    <location>
        <begin position="1"/>
        <end position="20"/>
    </location>
</feature>
<reference evidence="2" key="3">
    <citation type="submission" date="2020-07" db="EMBL/GenBank/DDBJ databases">
        <authorList>
            <person name="Yang C."/>
        </authorList>
    </citation>
    <scope>NUCLEOTIDE SEQUENCE</scope>
    <source>
        <strain evidence="2">Cx-624</strain>
    </source>
</reference>
<keyword evidence="5" id="KW-1185">Reference proteome</keyword>
<evidence type="ECO:0000313" key="5">
    <source>
        <dbReference type="Proteomes" id="UP000539710"/>
    </source>
</evidence>
<name>A0A7D7LR74_9FLAO</name>
<evidence type="ECO:0000313" key="3">
    <source>
        <dbReference type="EMBL" id="QMS99516.1"/>
    </source>
</evidence>
<reference evidence="3 4" key="1">
    <citation type="submission" date="2020-07" db="EMBL/GenBank/DDBJ databases">
        <title>Chryseobacterium sp.cx-624.</title>
        <authorList>
            <person name="Yang C."/>
        </authorList>
    </citation>
    <scope>NUCLEOTIDE SEQUENCE [LARGE SCALE GENOMIC DNA]</scope>
    <source>
        <strain evidence="4">cx-624</strain>
        <strain evidence="3">Cx-624</strain>
    </source>
</reference>
<dbReference type="Pfam" id="PF19515">
    <property type="entry name" value="DUF6048"/>
    <property type="match status" value="1"/>
</dbReference>
<dbReference type="Proteomes" id="UP000515349">
    <property type="component" value="Chromosome"/>
</dbReference>
<dbReference type="KEGG" id="cbau:H1R16_05850"/>
<accession>A0A7D7LR74</accession>
<keyword evidence="1" id="KW-0732">Signal</keyword>
<dbReference type="AlphaFoldDB" id="A0A7D7LR74"/>
<dbReference type="EMBL" id="CP059472">
    <property type="protein sequence ID" value="QMS99516.1"/>
    <property type="molecule type" value="Genomic_DNA"/>
</dbReference>
<gene>
    <name evidence="3" type="ORF">H1R16_05850</name>
    <name evidence="2" type="ORF">H2507_12060</name>
</gene>
<organism evidence="3 4">
    <name type="scientific">Marnyiella aurantia</name>
    <dbReference type="NCBI Taxonomy" id="2758037"/>
    <lineage>
        <taxon>Bacteria</taxon>
        <taxon>Pseudomonadati</taxon>
        <taxon>Bacteroidota</taxon>
        <taxon>Flavobacteriia</taxon>
        <taxon>Flavobacteriales</taxon>
        <taxon>Weeksellaceae</taxon>
        <taxon>Marnyiella</taxon>
    </lineage>
</organism>
<proteinExistence type="predicted"/>
<evidence type="ECO:0000256" key="1">
    <source>
        <dbReference type="SAM" id="SignalP"/>
    </source>
</evidence>
<dbReference type="RefSeq" id="WP_181887990.1">
    <property type="nucleotide sequence ID" value="NZ_CP059472.1"/>
</dbReference>
<sequence>MKAKLTFSYFFSLLFIGISAQEIAPAEKSKWKYSPNFVVGVDVLSAGLSFFTDRQVFQGFVSSRLNRELHAVADAGFEKNIYIKNGYDAEVNGPFVKIGTLYRLMKDPENPLNGFYVGGKAAASFYTQEYRAVPVRGFGGSTSSVAFPSSAQSSYWIEGHAGGRVQLFDSNFYIDVNVQPKYVLYSTTQEDIKPMIIPGFGRSSGKFNMGYMWNIAYSF</sequence>
<dbReference type="EMBL" id="JACEUX010000005">
    <property type="protein sequence ID" value="MBA5247895.1"/>
    <property type="molecule type" value="Genomic_DNA"/>
</dbReference>
<evidence type="ECO:0008006" key="6">
    <source>
        <dbReference type="Google" id="ProtNLM"/>
    </source>
</evidence>
<protein>
    <recommendedName>
        <fullName evidence="6">Outer membrane beta-barrel protein</fullName>
    </recommendedName>
</protein>
<dbReference type="Proteomes" id="UP000539710">
    <property type="component" value="Unassembled WGS sequence"/>
</dbReference>
<feature type="chain" id="PRO_5044656239" description="Outer membrane beta-barrel protein" evidence="1">
    <location>
        <begin position="21"/>
        <end position="219"/>
    </location>
</feature>